<accession>A0A9R1C9M5</accession>
<keyword evidence="1" id="KW-0175">Coiled coil</keyword>
<feature type="compositionally biased region" description="Low complexity" evidence="2">
    <location>
        <begin position="1091"/>
        <end position="1109"/>
    </location>
</feature>
<feature type="region of interest" description="Disordered" evidence="2">
    <location>
        <begin position="4025"/>
        <end position="4045"/>
    </location>
</feature>
<feature type="coiled-coil region" evidence="1">
    <location>
        <begin position="1470"/>
        <end position="1497"/>
    </location>
</feature>
<feature type="compositionally biased region" description="Polar residues" evidence="2">
    <location>
        <begin position="2583"/>
        <end position="2593"/>
    </location>
</feature>
<feature type="region of interest" description="Disordered" evidence="2">
    <location>
        <begin position="781"/>
        <end position="809"/>
    </location>
</feature>
<gene>
    <name evidence="4" type="ORF">PRLR5076_13560</name>
</gene>
<feature type="compositionally biased region" description="Basic and acidic residues" evidence="2">
    <location>
        <begin position="1901"/>
        <end position="1913"/>
    </location>
</feature>
<feature type="compositionally biased region" description="Basic and acidic residues" evidence="2">
    <location>
        <begin position="2199"/>
        <end position="2211"/>
    </location>
</feature>
<proteinExistence type="predicted"/>
<evidence type="ECO:0000256" key="2">
    <source>
        <dbReference type="SAM" id="MobiDB-lite"/>
    </source>
</evidence>
<feature type="compositionally biased region" description="Basic and acidic residues" evidence="2">
    <location>
        <begin position="1062"/>
        <end position="1071"/>
    </location>
</feature>
<feature type="region of interest" description="Disordered" evidence="2">
    <location>
        <begin position="2535"/>
        <end position="2593"/>
    </location>
</feature>
<feature type="compositionally biased region" description="Low complexity" evidence="2">
    <location>
        <begin position="1980"/>
        <end position="1990"/>
    </location>
</feature>
<organism evidence="4 5">
    <name type="scientific">Prevotella lacticifex</name>
    <dbReference type="NCBI Taxonomy" id="2854755"/>
    <lineage>
        <taxon>Bacteria</taxon>
        <taxon>Pseudomonadati</taxon>
        <taxon>Bacteroidota</taxon>
        <taxon>Bacteroidia</taxon>
        <taxon>Bacteroidales</taxon>
        <taxon>Prevotellaceae</taxon>
        <taxon>Prevotella</taxon>
    </lineage>
</organism>
<keyword evidence="5" id="KW-1185">Reference proteome</keyword>
<dbReference type="Proteomes" id="UP000825483">
    <property type="component" value="Unassembled WGS sequence"/>
</dbReference>
<feature type="domain" description="Inorganic pyrophosphatase" evidence="3">
    <location>
        <begin position="2253"/>
        <end position="2385"/>
    </location>
</feature>
<evidence type="ECO:0000256" key="1">
    <source>
        <dbReference type="SAM" id="Coils"/>
    </source>
</evidence>
<comment type="caution">
    <text evidence="4">The sequence shown here is derived from an EMBL/GenBank/DDBJ whole genome shotgun (WGS) entry which is preliminary data.</text>
</comment>
<feature type="coiled-coil region" evidence="1">
    <location>
        <begin position="1594"/>
        <end position="1646"/>
    </location>
</feature>
<feature type="region of interest" description="Disordered" evidence="2">
    <location>
        <begin position="1061"/>
        <end position="1133"/>
    </location>
</feature>
<protein>
    <recommendedName>
        <fullName evidence="3">Inorganic pyrophosphatase domain-containing protein</fullName>
    </recommendedName>
</protein>
<feature type="compositionally biased region" description="Basic and acidic residues" evidence="2">
    <location>
        <begin position="791"/>
        <end position="809"/>
    </location>
</feature>
<feature type="region of interest" description="Disordered" evidence="2">
    <location>
        <begin position="73"/>
        <end position="109"/>
    </location>
</feature>
<feature type="compositionally biased region" description="Polar residues" evidence="2">
    <location>
        <begin position="2212"/>
        <end position="2234"/>
    </location>
</feature>
<feature type="compositionally biased region" description="Basic and acidic residues" evidence="2">
    <location>
        <begin position="1957"/>
        <end position="1979"/>
    </location>
</feature>
<dbReference type="EMBL" id="BPUB01000001">
    <property type="protein sequence ID" value="GJG58505.1"/>
    <property type="molecule type" value="Genomic_DNA"/>
</dbReference>
<feature type="region of interest" description="Disordered" evidence="2">
    <location>
        <begin position="1901"/>
        <end position="2000"/>
    </location>
</feature>
<feature type="region of interest" description="Disordered" evidence="2">
    <location>
        <begin position="4062"/>
        <end position="4081"/>
    </location>
</feature>
<name>A0A9R1C9M5_9BACT</name>
<feature type="coiled-coil region" evidence="1">
    <location>
        <begin position="1808"/>
        <end position="1844"/>
    </location>
</feature>
<feature type="coiled-coil region" evidence="1">
    <location>
        <begin position="2970"/>
        <end position="3012"/>
    </location>
</feature>
<feature type="compositionally biased region" description="Polar residues" evidence="2">
    <location>
        <begin position="1110"/>
        <end position="1120"/>
    </location>
</feature>
<evidence type="ECO:0000313" key="5">
    <source>
        <dbReference type="Proteomes" id="UP000825483"/>
    </source>
</evidence>
<feature type="compositionally biased region" description="Basic and acidic residues" evidence="2">
    <location>
        <begin position="2568"/>
        <end position="2582"/>
    </location>
</feature>
<feature type="compositionally biased region" description="Basic and acidic residues" evidence="2">
    <location>
        <begin position="2252"/>
        <end position="2263"/>
    </location>
</feature>
<reference evidence="4" key="1">
    <citation type="journal article" date="2022" name="Int. J. Syst. Evol. Microbiol.">
        <title>Prevotella lacticifex sp. nov., isolated from the rumen of cows.</title>
        <authorList>
            <person name="Shinkai T."/>
            <person name="Ikeyama N."/>
            <person name="Kumagai M."/>
            <person name="Ohmori H."/>
            <person name="Sakamoto M."/>
            <person name="Ohkuma M."/>
            <person name="Mitsumori M."/>
        </authorList>
    </citation>
    <scope>NUCLEOTIDE SEQUENCE</scope>
    <source>
        <strain evidence="4">R5076</strain>
    </source>
</reference>
<evidence type="ECO:0000313" key="4">
    <source>
        <dbReference type="EMBL" id="GJG58505.1"/>
    </source>
</evidence>
<feature type="region of interest" description="Disordered" evidence="2">
    <location>
        <begin position="2162"/>
        <end position="2263"/>
    </location>
</feature>
<evidence type="ECO:0000259" key="3">
    <source>
        <dbReference type="Pfam" id="PF18823"/>
    </source>
</evidence>
<feature type="compositionally biased region" description="Basic and acidic residues" evidence="2">
    <location>
        <begin position="100"/>
        <end position="109"/>
    </location>
</feature>
<sequence length="4370" mass="487785">MYSVSNGGFFIYNTIKDEYDLGTEADFDKAMGYDEAVKQNTAAKAAPVAQQTTPKTAQSTATNGTAMVAAATNKGQDKQGDEGPGLLETAFGGGKVAGPEARKTTDEPEKIDELAIKYQRLMKEQNRNIADYGRYYNQALGEMDKMPQQGGTIYAPVARYQEQLIADWLQKASPAETEKYNSDPNFAQQKNWEIFNQAQQVQGEFYKRKAAEMAHNLVNKVDGGTPDEIQENLREAYFNKNNVYDINKVSNFLRMQGDENDKNPYLYYRRFIQNYYMPAIQNALKEKFKGLTLTAPGLSWDMNDLTGSEGKSYDERWMNADERDAYDALLKLFHSDLDKLDKEGAAAFTKQYGQETSENMVLGGREGHAMQVGAGGNALRARNYAADPKKAVDDVLNKLYANSGGGNGGGNGGDDIDREAIGKLLYRNMMKYLVDRRVPQSKWGYVLQGFADSDLGEVFKTLIKTQYDRYLDKLANDKYVRNLNGFTGLLAEGGHEATKFLGDAWEYWLGGKAGNAITKAVRKRAIAGITADLTAKGIMESEAKNIAVRIANARTKTAAEKAFIHSLSGAATLGSAGAISGGVQQILTPAGGAKKAEIQERRAGGEKISPEQERQEIAQANALAHSAGAVVKSAGGAAVSDAASGALFGTGALAGDMASKAASKYFGDLTSEAVGYAAKLNTNAAAATAMGQMEGAISGQQPEGSIAQQFARNVVNFAMLDGLNYAPKMLNRHPVRNYRQWKEYERSTGISEEDEARMRDAGYGDLIDTVDGLVSDRLRNRAAQSTAPNGTKDRAVAKREPGNSEKVQQETKINEGMLKLLADPRLPEELKRKYYIVVTGDTSRQLSPIVASEVSTDDDGKTRLVTYNKNGGVVSDREYRNEKAAKEAQEKIGHEQDENLTQALQQNVYAKDADSVMKEAYDAAAQVYNNGGSLNTGQRTLIYLYQHKPQLDKALQAMASGEPLSDEDRKLVSLLNTVQGTQYKMNGTVPRIANDVEEDYGLGTDGLKAAREGHTEKEAKKISAETGEEIVHVGGDVWRTRNEDAAVKEYQRRLFDYSTNVEEGKDVEMPEPKGLPGEAEGEAAQSTAPNGTEPPTDGDQPPTDQLQQGEGQPSKVQQIRAQGRERGSAVMDDETLLDQLQYESDYANQRLDNAFPDGELSDFRDGLVKAVDDGDDDAIQTLLDKYDSRLSQEQKDAAMNYVESAGAMEGIDDTIVAKTQQYQTQRKEELDRISDHNGNITMLTLADGSKLYYISGDLTNEYGGVIATDEWGKRQQIPVSSITGVGEVQSSQAILDNDTNNYAAAVEKHFMDMANGRKMLSGQRTTINIGGEDVNAVCDGTLDDGTVVLALDDGSKIQMSPDELSQTRAAARKASVERNLAEADNFREMQAQEERFKNGIDDYGTSSPDIGGKGTKPEVAAEYLHEQDKKNGTDSKATLKDMDQRLKTTHFNERQSKREIDHMQDLLSVADEGSENYDLYKQRIEQYTQQLAEDQRRQRKIAEVRNAYMTPKEKQQMKMERMGAIDKARKAAEEERRNVLRRTGQSEEEQVKVEGIDSKSLLGKYKTQAEADAALQQQRDTIMKDYRDGAGTAIADIQNQLREYGDGLRELDDDELSDLSSRLVEAQQQEKRAIEQAKQIKAAQQRLPLTYKDRNKEEVDKLSPREKRAHILQGARDPQDLLRRAREAYADSDMVGRLDDLEPETLEEYVSQNIGYGQFNWEGSGTGIARKRGLKEELGLKRGIGRNYDSNAINAYLAPKGQGESVDEVAHGLWEGRPSNMEQYDTQDMRNMVLELLGSGESARSIKYKTIQNRIDELESYEQAQEEQEEWYRLQAEEEELKRQIDEDTYKDYLDTIHAELAPLFDTVKDFLNGLYADEIAMAEDEAHEQEEAWNEYLAEKEKQEQAAAEQRRTKTINDGTEETDGTGAVGRGRTLDKQSEPGGVQTRGSEGQAPLRGEEPDKSHAPLEDHAQQSDDRGTTAAAAGNSSADRGILVPEGAQGVRLNKDQVTSLLKNMEDNAETSTELELTPETWSAVFDENNSTNTPLGRVKMGEGQIMKFFIKGRTKEFGMVGPTLNDPDVIIEEPSEAKDGNSERASSYIFVKTFNRNGEKIKFYASVTVKKDGMEVSISSHYMNPSAVSRRILENNVIYIRKALIPNSSDGHLAEHRNGVPDLLPTQGNNAYSDAKVEKTSGSIGKKSEKVAEGERNSDNSAAAEQRPTEPSGTGSIGTTDSPEKVESERQSVNTEPTEGQKEAGNYKKGHIKVDGYDITIENPKGSTRSGKDASGKAWSVPMHYDYGYIKGTEGVDGDHIDVYLSDDPTKGNVYVVDQVNQNDGSFDEHKVMYGFPSMEAAIAAYKGQYEDGWKVGTVTEVSREDFKKWVESSKRKTKPFADYKSMETAAKQQRTEPSVPDIKPIGSGNFGPIYDQFKDKPNEAIKFLMSQKDGEALGALHHKEIGAISIVWGNAKAGLQKIAHKHPEVLGNLQEILDGMHVVRSSDNRVKLESGTHFAVVSRDWLGKEHTPWLLTAFEKKESSANNNSMDTAETLDGKRNDTATPQDTAFNGKDSKKNNTKQEKGEKNGTTQPLTDINSVMNEIETRQYIAKYATMKAAELRKREPDELLTLERKELAQADTNERLAKIAKGEKRDKLLNDVKAHRANAELAKRVREEKEKEAEDIWGFHRAPSRVGRLTKREIALRDALNDAVRETGIEVIEDVEEGQRVLDMANDALLSKSKKRALETASPSLNGTDHQTVVSSTLGAKVLKDLDNLVNEYEFNKGNKPNTFIGDLSRALGAQKHGSNSEYANFETKNGRVVTIRLSNHNAKVSTFDNHNETDGISIVITANSNAKLTNDGNTHVTEFYYNALKLRRAEGKPLAAIVRSIKQALYSGEFNDTTGLAERQEVNAADIVREQRVYHGSGADFDAFDNSHMGEGVQAHGWGTYVTKSESVGEKYAVKSDKATGLKRSELESNISRAEEQLSYLRGEVKAEKEKEIKEWKDELANLDGSKWLYTVEIPDDTGNNYIEEKQSLQDLKRGDISERIDKAMDEYFGVKDSFYSWRLPGWAMREEFIRLAKGRHPEMSRGEADRKFSEVLSSAGVVGVHYDGRKDGDCYVIFNDKDLKITGKVKFFRTPNGEAYGYTVGGKIYEDPRIASSDTPIHEYAHLWAAMLRKVNPKEWENVIKLMKDTWAWDYVKKLYPDLKAEDEIADEALAMFSGKRGAEQARKAMEEFMEESMDGKDDLKTAAKKGLMRLKEALSKFWKNVCDLLHVHFTSAEEVAGRVMYDMLRGFKSDNIDRGYREDRDYSKEEDSQKDAVVRYRLADPDESAVLDDQPTVKVYRAMQLIDGKLYPPMMAAVKGKLVEPRELGQWEIADERPDIIENVKKNKAGEEIGYVTLDKGSKDSTGKKGTPIKGVAYNPYWHTSRSPLNDQFKSAWIRPNIVTVEVEVPVSELRSGYRAKYAKDPVGETDWHSGSVTKQLTAQGHAPRKVILSRYDKPVKVLSAAETAERIIDYIGDYDVTIPENVVTPQVRVELEKRGIKIGAPEKGVKKTEQIREAIERGLSVDAAAIQQPTERSAETDFHNVVDAMYTDPDFDRSSHLRDRYDIGQTPDWMKKVGISGDNFSLSFKNIKTHQGKDADHDLTREEWHEIPGAIQHPFLVTKYKGASDRFRLYVNMLHNGHYVAVGIDVKRVNQGKDKPILEVNSIKTVFAKGTERIADDEIPVAVDKNITPEQQALLRGHNFHEYPTIQELSIAKLSNNSESDVNKGENVLGSSGERYRKGNATHEYSESELEDMQDAAEELGEVLGDVPVNVEHNGKDGIKGSFNSEDNSVHVNMDEADGIEDVEATVCHEVLGHFGLKALFGSNEAVDKFGQFIYDSASKELRRRIVERAEEEGYEWTDPKRFAKAAQEVFSDIAADGPATADEFSLWRKVKHYIIQALKRLGIRVRGLLNDHDLRYYVLKTGEALKRWNAMSEEARAAAADPGRIMYRSGKPRKRKDETMSQYIQRLQNWEQWRQAEERAREANDPAPEKDDYDKKAQEEYNAAVDAWRKENGIAPGDKEPGAFPKRRDGESPQDYAIRVADYEYELDKWKGIPDVFMFMKKAQDEYHAAYEAWKMRYDIHEMERVDEKLYSGDTGSDEAIDEDEHYDKMEVDTAVEKDIDREIGEAVGVDTSAEGAQYHAKLAVIERRKNLESASAEDAIFIHDLCKQIDETAKEMGMDPKDLRWKLINIIERPIAQEAAEQEVTRWVDLLNKMRPFQDAHTFITADGVEAAKAELRELQRMYYVYGENPNTDEGRRAVHDAAVALADKLNDYYSNASDCETGRLGLRNGPFGNAKRYVLKKPPFETLYNLALALPFLA</sequence>
<dbReference type="Pfam" id="PF18823">
    <property type="entry name" value="InPase"/>
    <property type="match status" value="1"/>
</dbReference>
<dbReference type="InterPro" id="IPR041595">
    <property type="entry name" value="Inorganic_Pase"/>
</dbReference>